<sequence length="149" mass="16917">MTLTIEMIASYLGKNSSAILSEHPFKDWKYEKSTENDLESTQFDYVFPDDGMDFVTDEQDKVSSIYLYFDGCRNFGEDLKDLELNSRRNEVIVLFGSPSKSGDAISDPVLGEYGAWDRFSRAGFAIHIEYRVGSETINKVTLMRADVVP</sequence>
<keyword evidence="2" id="KW-1185">Reference proteome</keyword>
<evidence type="ECO:0000313" key="1">
    <source>
        <dbReference type="EMBL" id="GAD78188.1"/>
    </source>
</evidence>
<comment type="caution">
    <text evidence="1">The sequence shown here is derived from an EMBL/GenBank/DDBJ whole genome shotgun (WGS) entry which is preliminary data.</text>
</comment>
<reference evidence="1 2" key="1">
    <citation type="submission" date="2013-09" db="EMBL/GenBank/DDBJ databases">
        <title>Whole genome shotgun sequence of Vibrio azureus NBRC 104587.</title>
        <authorList>
            <person name="Isaki S."/>
            <person name="Hosoyama A."/>
            <person name="Numata M."/>
            <person name="Hashimoto M."/>
            <person name="Hosoyama Y."/>
            <person name="Tsuchikane K."/>
            <person name="Noguchi M."/>
            <person name="Hirakata S."/>
            <person name="Ichikawa N."/>
            <person name="Ohji S."/>
            <person name="Yamazoe A."/>
            <person name="Fujita N."/>
        </authorList>
    </citation>
    <scope>NUCLEOTIDE SEQUENCE [LARGE SCALE GENOMIC DNA]</scope>
    <source>
        <strain evidence="1 2">NBRC 104587</strain>
    </source>
</reference>
<dbReference type="Proteomes" id="UP000016567">
    <property type="component" value="Unassembled WGS sequence"/>
</dbReference>
<dbReference type="EMBL" id="BATL01000142">
    <property type="protein sequence ID" value="GAD78188.1"/>
    <property type="molecule type" value="Genomic_DNA"/>
</dbReference>
<proteinExistence type="predicted"/>
<dbReference type="AlphaFoldDB" id="U3CIX0"/>
<evidence type="ECO:0000313" key="2">
    <source>
        <dbReference type="Proteomes" id="UP000016567"/>
    </source>
</evidence>
<dbReference type="eggNOG" id="ENOG502ZGZ6">
    <property type="taxonomic scope" value="Bacteria"/>
</dbReference>
<protein>
    <submittedName>
        <fullName evidence="1">Uncharacterized protein</fullName>
    </submittedName>
</protein>
<name>U3CIX0_9VIBR</name>
<dbReference type="RefSeq" id="WP_021711915.1">
    <property type="nucleotide sequence ID" value="NZ_BAOB01000567.1"/>
</dbReference>
<organism evidence="1 2">
    <name type="scientific">Vibrio azureus NBRC 104587</name>
    <dbReference type="NCBI Taxonomy" id="1219077"/>
    <lineage>
        <taxon>Bacteria</taxon>
        <taxon>Pseudomonadati</taxon>
        <taxon>Pseudomonadota</taxon>
        <taxon>Gammaproteobacteria</taxon>
        <taxon>Vibrionales</taxon>
        <taxon>Vibrionaceae</taxon>
        <taxon>Vibrio</taxon>
    </lineage>
</organism>
<accession>U3CIX0</accession>
<dbReference type="STRING" id="1219077.VAZ01S_142_00030"/>
<gene>
    <name evidence="1" type="ORF">VAZ01S_142_00030</name>
</gene>
<dbReference type="OrthoDB" id="8079486at2"/>